<accession>A0A3A8Q4M2</accession>
<protein>
    <recommendedName>
        <fullName evidence="1">DUF6875 domain-containing protein</fullName>
    </recommendedName>
</protein>
<evidence type="ECO:0000259" key="1">
    <source>
        <dbReference type="Pfam" id="PF21780"/>
    </source>
</evidence>
<organism evidence="2 3">
    <name type="scientific">Corallococcus interemptor</name>
    <dbReference type="NCBI Taxonomy" id="2316720"/>
    <lineage>
        <taxon>Bacteria</taxon>
        <taxon>Pseudomonadati</taxon>
        <taxon>Myxococcota</taxon>
        <taxon>Myxococcia</taxon>
        <taxon>Myxococcales</taxon>
        <taxon>Cystobacterineae</taxon>
        <taxon>Myxococcaceae</taxon>
        <taxon>Corallococcus</taxon>
    </lineage>
</organism>
<feature type="domain" description="DUF6875" evidence="1">
    <location>
        <begin position="34"/>
        <end position="210"/>
    </location>
</feature>
<reference evidence="3" key="1">
    <citation type="submission" date="2018-09" db="EMBL/GenBank/DDBJ databases">
        <authorList>
            <person name="Livingstone P.G."/>
            <person name="Whitworth D.E."/>
        </authorList>
    </citation>
    <scope>NUCLEOTIDE SEQUENCE [LARGE SCALE GENOMIC DNA]</scope>
    <source>
        <strain evidence="3">AB047A</strain>
    </source>
</reference>
<name>A0A3A8Q4M2_9BACT</name>
<comment type="caution">
    <text evidence="2">The sequence shown here is derived from an EMBL/GenBank/DDBJ whole genome shotgun (WGS) entry which is preliminary data.</text>
</comment>
<sequence>MRVHPDDPSCWLFDLSDLSGDADAPPGADLHVARQAVHWARSYLSAPHPELGRPGLVCPFVPRSLDLSLFFPTVRRGMEFTPGDIEAAVLRYRDWFLQLEPREGRDAQYKSILLLFPDLRPEDYARLIDGPQERLKPAFVAEGLMVGQFHGAPPANPGLWNPDFRPLKSPMPMLVIRHMVPSDLPFLTGARPLVESYVARFNGRLSAKQQELIARLHPGIPTSRQR</sequence>
<dbReference type="EMBL" id="RAWM01000112">
    <property type="protein sequence ID" value="RKH62451.1"/>
    <property type="molecule type" value="Genomic_DNA"/>
</dbReference>
<dbReference type="RefSeq" id="WP_121771293.1">
    <property type="nucleotide sequence ID" value="NZ_RAWM01000112.1"/>
</dbReference>
<proteinExistence type="predicted"/>
<evidence type="ECO:0000313" key="2">
    <source>
        <dbReference type="EMBL" id="RKH62451.1"/>
    </source>
</evidence>
<keyword evidence="3" id="KW-1185">Reference proteome</keyword>
<gene>
    <name evidence="2" type="ORF">D7X96_29680</name>
</gene>
<dbReference type="Pfam" id="PF21780">
    <property type="entry name" value="DUF6875"/>
    <property type="match status" value="1"/>
</dbReference>
<dbReference type="InterPro" id="IPR049240">
    <property type="entry name" value="DUF6875"/>
</dbReference>
<evidence type="ECO:0000313" key="3">
    <source>
        <dbReference type="Proteomes" id="UP000282656"/>
    </source>
</evidence>
<dbReference type="Proteomes" id="UP000282656">
    <property type="component" value="Unassembled WGS sequence"/>
</dbReference>
<dbReference type="AlphaFoldDB" id="A0A3A8Q4M2"/>
<dbReference type="OrthoDB" id="8420726at2"/>